<name>A0A9W6D0D1_9MICO</name>
<keyword evidence="1" id="KW-0472">Membrane</keyword>
<organism evidence="2 3">
    <name type="scientific">Agromyces rhizosphaerae</name>
    <dbReference type="NCBI Taxonomy" id="88374"/>
    <lineage>
        <taxon>Bacteria</taxon>
        <taxon>Bacillati</taxon>
        <taxon>Actinomycetota</taxon>
        <taxon>Actinomycetes</taxon>
        <taxon>Micrococcales</taxon>
        <taxon>Microbacteriaceae</taxon>
        <taxon>Agromyces</taxon>
    </lineage>
</organism>
<evidence type="ECO:0000256" key="1">
    <source>
        <dbReference type="SAM" id="Phobius"/>
    </source>
</evidence>
<proteinExistence type="predicted"/>
<reference evidence="2" key="1">
    <citation type="submission" date="2022-12" db="EMBL/GenBank/DDBJ databases">
        <title>Reference genome sequencing for broad-spectrum identification of bacterial and archaeal isolates by mass spectrometry.</title>
        <authorList>
            <person name="Sekiguchi Y."/>
            <person name="Tourlousse D.M."/>
        </authorList>
    </citation>
    <scope>NUCLEOTIDE SEQUENCE</scope>
    <source>
        <strain evidence="2">14</strain>
    </source>
</reference>
<dbReference type="AlphaFoldDB" id="A0A9W6D0D1"/>
<feature type="transmembrane region" description="Helical" evidence="1">
    <location>
        <begin position="23"/>
        <end position="49"/>
    </location>
</feature>
<dbReference type="Proteomes" id="UP001144396">
    <property type="component" value="Unassembled WGS sequence"/>
</dbReference>
<evidence type="ECO:0000313" key="3">
    <source>
        <dbReference type="Proteomes" id="UP001144396"/>
    </source>
</evidence>
<evidence type="ECO:0000313" key="2">
    <source>
        <dbReference type="EMBL" id="GLI28569.1"/>
    </source>
</evidence>
<keyword evidence="1" id="KW-0812">Transmembrane</keyword>
<dbReference type="EMBL" id="BSDP01000001">
    <property type="protein sequence ID" value="GLI28569.1"/>
    <property type="molecule type" value="Genomic_DNA"/>
</dbReference>
<keyword evidence="3" id="KW-1185">Reference proteome</keyword>
<gene>
    <name evidence="2" type="ORF">ARHIZOSPH14_28110</name>
</gene>
<keyword evidence="1" id="KW-1133">Transmembrane helix</keyword>
<comment type="caution">
    <text evidence="2">The sequence shown here is derived from an EMBL/GenBank/DDBJ whole genome shotgun (WGS) entry which is preliminary data.</text>
</comment>
<protein>
    <submittedName>
        <fullName evidence="2">Uncharacterized protein</fullName>
    </submittedName>
</protein>
<accession>A0A9W6D0D1</accession>
<sequence>MTPEPSPSPVARFRERVARLPRWARLTAIVTTIAVVLVAVGIPVTAAAIDRHEQQVALELAQREAAAERLAAAEVAVAVAAVKQEARAFDAGFEGLSTEYASVLGSDEATAFEAARAGLAEAIADGGEAEVSAAVQDLTDAFDALLASVAGRVETIIDANPLADETSTSALTTALDGLGDAVDAWVALEPIAAAASAVVASQDAAVKAAEAAAAAAAERQLAAGSYSGDVPIAGDGVPPSYVPMGWGGTEPAVMELEPVGGIDGFNHCGPGDAGKTLYVEMMWEARPGNTVDIYYAVTNADVRATSGFVQLVSNGPERGTVMVPRPCSEDEAEATLLTIDAYATNEWGTSYALSWSGV</sequence>